<dbReference type="OrthoDB" id="19692at2759"/>
<gene>
    <name evidence="6" type="ORF">QR46_4104</name>
</gene>
<dbReference type="SMART" id="SM00212">
    <property type="entry name" value="UBCc"/>
    <property type="match status" value="1"/>
</dbReference>
<keyword evidence="4" id="KW-0067">ATP-binding</keyword>
<dbReference type="GO" id="GO:0016740">
    <property type="term" value="F:transferase activity"/>
    <property type="evidence" value="ECO:0007669"/>
    <property type="project" value="UniProtKB-KW"/>
</dbReference>
<evidence type="ECO:0000256" key="4">
    <source>
        <dbReference type="RuleBase" id="RU362109"/>
    </source>
</evidence>
<comment type="caution">
    <text evidence="6">The sequence shown here is derived from an EMBL/GenBank/DDBJ whole genome shotgun (WGS) entry which is preliminary data.</text>
</comment>
<proteinExistence type="inferred from homology"/>
<dbReference type="InterPro" id="IPR016135">
    <property type="entry name" value="UBQ-conjugating_enzyme/RWD"/>
</dbReference>
<sequence length="164" mass="18550">MTTRAQRHLAREFQAYERDPIPGVSIGLKGDSLFLWTLMLQGPPGTLFEGGLFRAELRFPDNYPDQPPKFVFITDIFHPNIYSDGSVCISILHPPGPDPHQYETAAERWLPVHTVSSIILSVISLLSDPNCKSPANVDAAKLYTDDYPMYKKRVLTCVRRSMEE</sequence>
<evidence type="ECO:0000313" key="6">
    <source>
        <dbReference type="EMBL" id="KWX11926.1"/>
    </source>
</evidence>
<dbReference type="Pfam" id="PF00179">
    <property type="entry name" value="UQ_con"/>
    <property type="match status" value="1"/>
</dbReference>
<dbReference type="InterPro" id="IPR000608">
    <property type="entry name" value="UBC"/>
</dbReference>
<dbReference type="PROSITE" id="PS00183">
    <property type="entry name" value="UBC_1"/>
    <property type="match status" value="1"/>
</dbReference>
<evidence type="ECO:0000256" key="3">
    <source>
        <dbReference type="PROSITE-ProRule" id="PRU10133"/>
    </source>
</evidence>
<organism evidence="6 7">
    <name type="scientific">Giardia duodenalis assemblage B</name>
    <dbReference type="NCBI Taxonomy" id="1394984"/>
    <lineage>
        <taxon>Eukaryota</taxon>
        <taxon>Metamonada</taxon>
        <taxon>Diplomonadida</taxon>
        <taxon>Hexamitidae</taxon>
        <taxon>Giardiinae</taxon>
        <taxon>Giardia</taxon>
    </lineage>
</organism>
<reference evidence="6 7" key="1">
    <citation type="journal article" date="2015" name="Mol. Biochem. Parasitol.">
        <title>Identification of polymorphic genes for use in assemblage B genotyping assays through comparative genomics of multiple assemblage B Giardia duodenalis isolates.</title>
        <authorList>
            <person name="Wielinga C."/>
            <person name="Thompson R.C."/>
            <person name="Monis P."/>
            <person name="Ryan U."/>
        </authorList>
    </citation>
    <scope>NUCLEOTIDE SEQUENCE [LARGE SCALE GENOMIC DNA]</scope>
    <source>
        <strain evidence="6 7">BAH15c1</strain>
    </source>
</reference>
<dbReference type="InterPro" id="IPR050113">
    <property type="entry name" value="Ub_conjugating_enzyme"/>
</dbReference>
<dbReference type="PROSITE" id="PS50127">
    <property type="entry name" value="UBC_2"/>
    <property type="match status" value="1"/>
</dbReference>
<protein>
    <submittedName>
        <fullName evidence="6">Ubiquitin-conjugating enzyme/ UBCE14</fullName>
    </submittedName>
</protein>
<dbReference type="PANTHER" id="PTHR24067">
    <property type="entry name" value="UBIQUITIN-CONJUGATING ENZYME E2"/>
    <property type="match status" value="1"/>
</dbReference>
<dbReference type="Gene3D" id="3.10.110.10">
    <property type="entry name" value="Ubiquitin Conjugating Enzyme"/>
    <property type="match status" value="1"/>
</dbReference>
<feature type="domain" description="UBC core" evidence="5">
    <location>
        <begin position="4"/>
        <end position="163"/>
    </location>
</feature>
<name>A0A132NPF7_GIAIN</name>
<keyword evidence="1" id="KW-0808">Transferase</keyword>
<feature type="active site" description="Glycyl thioester intermediate" evidence="3">
    <location>
        <position position="88"/>
    </location>
</feature>
<accession>A0A132NPF7</accession>
<dbReference type="Proteomes" id="UP000070089">
    <property type="component" value="Unassembled WGS sequence"/>
</dbReference>
<dbReference type="AlphaFoldDB" id="A0A132NPF7"/>
<evidence type="ECO:0000259" key="5">
    <source>
        <dbReference type="PROSITE" id="PS50127"/>
    </source>
</evidence>
<keyword evidence="4" id="KW-0547">Nucleotide-binding</keyword>
<dbReference type="GO" id="GO:0005524">
    <property type="term" value="F:ATP binding"/>
    <property type="evidence" value="ECO:0007669"/>
    <property type="project" value="UniProtKB-UniRule"/>
</dbReference>
<evidence type="ECO:0000256" key="1">
    <source>
        <dbReference type="ARBA" id="ARBA00022679"/>
    </source>
</evidence>
<dbReference type="CDD" id="cd23795">
    <property type="entry name" value="UBCc_UBE2G1"/>
    <property type="match status" value="1"/>
</dbReference>
<evidence type="ECO:0000313" key="7">
    <source>
        <dbReference type="Proteomes" id="UP000070089"/>
    </source>
</evidence>
<evidence type="ECO:0000256" key="2">
    <source>
        <dbReference type="ARBA" id="ARBA00022786"/>
    </source>
</evidence>
<keyword evidence="2 4" id="KW-0833">Ubl conjugation pathway</keyword>
<dbReference type="SUPFAM" id="SSF54495">
    <property type="entry name" value="UBC-like"/>
    <property type="match status" value="1"/>
</dbReference>
<dbReference type="InterPro" id="IPR023313">
    <property type="entry name" value="UBQ-conjugating_AS"/>
</dbReference>
<dbReference type="EMBL" id="JXTI01000147">
    <property type="protein sequence ID" value="KWX11926.1"/>
    <property type="molecule type" value="Genomic_DNA"/>
</dbReference>
<dbReference type="VEuPathDB" id="GiardiaDB:QR46_4104"/>
<comment type="similarity">
    <text evidence="4">Belongs to the ubiquitin-conjugating enzyme family.</text>
</comment>
<dbReference type="FunFam" id="3.10.110.10:FF:000051">
    <property type="entry name" value="ubiquitin-conjugating enzyme E2 R2-like"/>
    <property type="match status" value="1"/>
</dbReference>